<reference evidence="2 3" key="1">
    <citation type="submission" date="2020-02" db="EMBL/GenBank/DDBJ databases">
        <title>Out from the shadows clarifying the taxonomy of the family Cryomorphaceae and related taxa by utilizing the GTDB taxonomic framework.</title>
        <authorList>
            <person name="Bowman J.P."/>
        </authorList>
    </citation>
    <scope>NUCLEOTIDE SEQUENCE [LARGE SCALE GENOMIC DNA]</scope>
    <source>
        <strain evidence="2 3">QSSC 1-22</strain>
    </source>
</reference>
<keyword evidence="1" id="KW-1133">Transmembrane helix</keyword>
<gene>
    <name evidence="2" type="ORF">G3O08_02650</name>
</gene>
<keyword evidence="3" id="KW-1185">Reference proteome</keyword>
<dbReference type="Proteomes" id="UP000486602">
    <property type="component" value="Unassembled WGS sequence"/>
</dbReference>
<dbReference type="RefSeq" id="WP_163283129.1">
    <property type="nucleotide sequence ID" value="NZ_JAAGVY010000003.1"/>
</dbReference>
<organism evidence="2 3">
    <name type="scientific">Cryomorpha ignava</name>
    <dbReference type="NCBI Taxonomy" id="101383"/>
    <lineage>
        <taxon>Bacteria</taxon>
        <taxon>Pseudomonadati</taxon>
        <taxon>Bacteroidota</taxon>
        <taxon>Flavobacteriia</taxon>
        <taxon>Flavobacteriales</taxon>
        <taxon>Cryomorphaceae</taxon>
        <taxon>Cryomorpha</taxon>
    </lineage>
</organism>
<evidence type="ECO:0000313" key="3">
    <source>
        <dbReference type="Proteomes" id="UP000486602"/>
    </source>
</evidence>
<feature type="transmembrane region" description="Helical" evidence="1">
    <location>
        <begin position="94"/>
        <end position="119"/>
    </location>
</feature>
<evidence type="ECO:0000256" key="1">
    <source>
        <dbReference type="SAM" id="Phobius"/>
    </source>
</evidence>
<dbReference type="EMBL" id="JAAGVY010000003">
    <property type="protein sequence ID" value="NEN22400.1"/>
    <property type="molecule type" value="Genomic_DNA"/>
</dbReference>
<feature type="transmembrane region" description="Helical" evidence="1">
    <location>
        <begin position="131"/>
        <end position="150"/>
    </location>
</feature>
<evidence type="ECO:0000313" key="2">
    <source>
        <dbReference type="EMBL" id="NEN22400.1"/>
    </source>
</evidence>
<proteinExistence type="predicted"/>
<keyword evidence="1" id="KW-0812">Transmembrane</keyword>
<accession>A0A7K3WL84</accession>
<feature type="transmembrane region" description="Helical" evidence="1">
    <location>
        <begin position="36"/>
        <end position="59"/>
    </location>
</feature>
<name>A0A7K3WL84_9FLAO</name>
<dbReference type="AlphaFoldDB" id="A0A7K3WL84"/>
<protein>
    <recommendedName>
        <fullName evidence="4">Small multi-drug export protein</fullName>
    </recommendedName>
</protein>
<comment type="caution">
    <text evidence="2">The sequence shown here is derived from an EMBL/GenBank/DDBJ whole genome shotgun (WGS) entry which is preliminary data.</text>
</comment>
<sequence length="154" mass="17531">MSTIIAKILSVFFLSTVKFMWAPGTALVSGFSFFETILITTVGGMTGITFFYFFGMWAIEKIEGIKSRSKFSRFQNSPKKVFTKKNRRIIKIKVSFGLIGLIIITPALLSIPIGCVVAAKFYRHNKLTYPLLLLSTFIWSLFLTTIVFYIKSNW</sequence>
<evidence type="ECO:0008006" key="4">
    <source>
        <dbReference type="Google" id="ProtNLM"/>
    </source>
</evidence>
<keyword evidence="1" id="KW-0472">Membrane</keyword>